<dbReference type="OrthoDB" id="9801445at2"/>
<proteinExistence type="inferred from homology"/>
<dbReference type="Proteomes" id="UP000094463">
    <property type="component" value="Chromosome"/>
</dbReference>
<dbReference type="GO" id="GO:0009231">
    <property type="term" value="P:riboflavin biosynthetic process"/>
    <property type="evidence" value="ECO:0007669"/>
    <property type="project" value="TreeGrafter"/>
</dbReference>
<dbReference type="AlphaFoldDB" id="A0A1D7QYF9"/>
<sequence length="271" mass="29591">MFTRYEGKAWDQHFLPRLTYQEVKALNKEDALVVLPIGAVEQHGAHLPVATDMLIGEASITKAFEALAPGSNIWLIPPLSYGKSNEHIDFPGTLTLTAKTLQAVLEDIGDSLARSGFKKLALYNSHGGNVDLLNVMAREIHVKTGMTVFVTSSGTGNVKDVFTEEELKWGIHGGDVETSMVMAMKPEWVHMDKAVCEFPPIRDTKHIGLIGAKARLAWKVNELSYGGTAGDATKATSEKGDTVYLRSAEEMAEALEEMAAFELDNLLKTTT</sequence>
<dbReference type="InterPro" id="IPR003785">
    <property type="entry name" value="Creatininase/forma_Hydrolase"/>
</dbReference>
<keyword evidence="3 6" id="KW-0378">Hydrolase</keyword>
<evidence type="ECO:0000256" key="2">
    <source>
        <dbReference type="ARBA" id="ARBA00022723"/>
    </source>
</evidence>
<name>A0A1D7QYF9_9BACI</name>
<evidence type="ECO:0000313" key="6">
    <source>
        <dbReference type="EMBL" id="AOM84037.1"/>
    </source>
</evidence>
<keyword evidence="2" id="KW-0479">Metal-binding</keyword>
<dbReference type="InterPro" id="IPR024087">
    <property type="entry name" value="Creatininase-like_sf"/>
</dbReference>
<dbReference type="EMBL" id="CP012502">
    <property type="protein sequence ID" value="AOM84037.1"/>
    <property type="molecule type" value="Genomic_DNA"/>
</dbReference>
<dbReference type="SUPFAM" id="SSF102215">
    <property type="entry name" value="Creatininase"/>
    <property type="match status" value="1"/>
</dbReference>
<comment type="cofactor">
    <cofactor evidence="1">
        <name>Zn(2+)</name>
        <dbReference type="ChEBI" id="CHEBI:29105"/>
    </cofactor>
</comment>
<organism evidence="6 7">
    <name type="scientific">Salisediminibacterium beveridgei</name>
    <dbReference type="NCBI Taxonomy" id="632773"/>
    <lineage>
        <taxon>Bacteria</taxon>
        <taxon>Bacillati</taxon>
        <taxon>Bacillota</taxon>
        <taxon>Bacilli</taxon>
        <taxon>Bacillales</taxon>
        <taxon>Bacillaceae</taxon>
        <taxon>Salisediminibacterium</taxon>
    </lineage>
</organism>
<evidence type="ECO:0000256" key="4">
    <source>
        <dbReference type="ARBA" id="ARBA00022833"/>
    </source>
</evidence>
<evidence type="ECO:0000256" key="5">
    <source>
        <dbReference type="ARBA" id="ARBA00024029"/>
    </source>
</evidence>
<evidence type="ECO:0000256" key="3">
    <source>
        <dbReference type="ARBA" id="ARBA00022801"/>
    </source>
</evidence>
<dbReference type="PATRIC" id="fig|632773.3.peg.2837"/>
<dbReference type="STRING" id="632773.BBEV_2699"/>
<dbReference type="GO" id="GO:0046872">
    <property type="term" value="F:metal ion binding"/>
    <property type="evidence" value="ECO:0007669"/>
    <property type="project" value="UniProtKB-KW"/>
</dbReference>
<dbReference type="GO" id="GO:0016811">
    <property type="term" value="F:hydrolase activity, acting on carbon-nitrogen (but not peptide) bonds, in linear amides"/>
    <property type="evidence" value="ECO:0007669"/>
    <property type="project" value="TreeGrafter"/>
</dbReference>
<keyword evidence="4" id="KW-0862">Zinc</keyword>
<dbReference type="PANTHER" id="PTHR35005:SF1">
    <property type="entry name" value="2-AMINO-5-FORMYLAMINO-6-RIBOSYLAMINOPYRIMIDIN-4(3H)-ONE 5'-MONOPHOSPHATE DEFORMYLASE"/>
    <property type="match status" value="1"/>
</dbReference>
<reference evidence="6 7" key="1">
    <citation type="submission" date="2015-08" db="EMBL/GenBank/DDBJ databases">
        <title>The complete genome sequence of Bacillus beveridgei MLTeJB.</title>
        <authorList>
            <person name="Hanson T.E."/>
            <person name="Mesa C."/>
            <person name="Basesman S.M."/>
            <person name="Oremland R.S."/>
        </authorList>
    </citation>
    <scope>NUCLEOTIDE SEQUENCE [LARGE SCALE GENOMIC DNA]</scope>
    <source>
        <strain evidence="6 7">MLTeJB</strain>
    </source>
</reference>
<gene>
    <name evidence="6" type="primary">crnA</name>
    <name evidence="6" type="ORF">BBEV_2699</name>
</gene>
<protein>
    <submittedName>
        <fullName evidence="6">Creatinine amidohydrolase</fullName>
        <ecNumber evidence="6">3.5.2.10</ecNumber>
    </submittedName>
</protein>
<comment type="similarity">
    <text evidence="5">Belongs to the creatininase superfamily.</text>
</comment>
<evidence type="ECO:0000313" key="7">
    <source>
        <dbReference type="Proteomes" id="UP000094463"/>
    </source>
</evidence>
<dbReference type="PANTHER" id="PTHR35005">
    <property type="entry name" value="3-DEHYDRO-SCYLLO-INOSOSE HYDROLASE"/>
    <property type="match status" value="1"/>
</dbReference>
<dbReference type="RefSeq" id="WP_069365953.1">
    <property type="nucleotide sequence ID" value="NZ_CP012502.1"/>
</dbReference>
<dbReference type="GO" id="GO:0047789">
    <property type="term" value="F:creatininase activity"/>
    <property type="evidence" value="ECO:0007669"/>
    <property type="project" value="UniProtKB-EC"/>
</dbReference>
<keyword evidence="7" id="KW-1185">Reference proteome</keyword>
<dbReference type="EC" id="3.5.2.10" evidence="6"/>
<evidence type="ECO:0000256" key="1">
    <source>
        <dbReference type="ARBA" id="ARBA00001947"/>
    </source>
</evidence>
<dbReference type="KEGG" id="bbev:BBEV_2699"/>
<accession>A0A1D7QYF9</accession>
<dbReference type="Gene3D" id="3.40.50.10310">
    <property type="entry name" value="Creatininase"/>
    <property type="match status" value="1"/>
</dbReference>
<dbReference type="Pfam" id="PF02633">
    <property type="entry name" value="Creatininase"/>
    <property type="match status" value="1"/>
</dbReference>